<sequence>MFDQAEHRDPGHRRTWVVLVDGARHQIDLIKAEAEQRGADIHIIVDLIHVLGIHVLGASAKPPNSTPASPTP</sequence>
<name>A0ABT7A0S5_9ACTN</name>
<reference evidence="1 2" key="1">
    <citation type="submission" date="2023-05" db="EMBL/GenBank/DDBJ databases">
        <title>Streptantibioticus silvisoli sp. nov., acidotolerant actinomycetes 1 from pine litter.</title>
        <authorList>
            <person name="Swiecimska M."/>
            <person name="Golinska P."/>
            <person name="Sangal V."/>
            <person name="Wachnowicz B."/>
            <person name="Goodfellow M."/>
        </authorList>
    </citation>
    <scope>NUCLEOTIDE SEQUENCE [LARGE SCALE GENOMIC DNA]</scope>
    <source>
        <strain evidence="1 2">DSM 42109</strain>
    </source>
</reference>
<protein>
    <recommendedName>
        <fullName evidence="3">Transposase</fullName>
    </recommendedName>
</protein>
<dbReference type="EMBL" id="JANCPR020000022">
    <property type="protein sequence ID" value="MDJ1134664.1"/>
    <property type="molecule type" value="Genomic_DNA"/>
</dbReference>
<dbReference type="Proteomes" id="UP001214441">
    <property type="component" value="Unassembled WGS sequence"/>
</dbReference>
<evidence type="ECO:0000313" key="1">
    <source>
        <dbReference type="EMBL" id="MDJ1134664.1"/>
    </source>
</evidence>
<organism evidence="1 2">
    <name type="scientific">Streptomyces iconiensis</name>
    <dbReference type="NCBI Taxonomy" id="1384038"/>
    <lineage>
        <taxon>Bacteria</taxon>
        <taxon>Bacillati</taxon>
        <taxon>Actinomycetota</taxon>
        <taxon>Actinomycetes</taxon>
        <taxon>Kitasatosporales</taxon>
        <taxon>Streptomycetaceae</taxon>
        <taxon>Streptomyces</taxon>
    </lineage>
</organism>
<evidence type="ECO:0008006" key="3">
    <source>
        <dbReference type="Google" id="ProtNLM"/>
    </source>
</evidence>
<keyword evidence="2" id="KW-1185">Reference proteome</keyword>
<comment type="caution">
    <text evidence="1">The sequence shown here is derived from an EMBL/GenBank/DDBJ whole genome shotgun (WGS) entry which is preliminary data.</text>
</comment>
<gene>
    <name evidence="1" type="ORF">NMN56_022415</name>
</gene>
<accession>A0ABT7A0S5</accession>
<evidence type="ECO:0000313" key="2">
    <source>
        <dbReference type="Proteomes" id="UP001214441"/>
    </source>
</evidence>
<proteinExistence type="predicted"/>